<evidence type="ECO:0000256" key="5">
    <source>
        <dbReference type="RuleBase" id="RU363034"/>
    </source>
</evidence>
<dbReference type="PRINTS" id="PR00722">
    <property type="entry name" value="CHYMOTRYPSIN"/>
</dbReference>
<dbReference type="EMBL" id="JAERUA010000022">
    <property type="protein sequence ID" value="KAI1884726.1"/>
    <property type="molecule type" value="Genomic_DNA"/>
</dbReference>
<gene>
    <name evidence="8" type="ORF">AGOR_G00229480</name>
</gene>
<feature type="chain" id="PRO_5035717226" description="Peptidase S1 domain-containing protein" evidence="6">
    <location>
        <begin position="22"/>
        <end position="342"/>
    </location>
</feature>
<dbReference type="InterPro" id="IPR001254">
    <property type="entry name" value="Trypsin_dom"/>
</dbReference>
<dbReference type="FunFam" id="2.40.10.10:FF:000057">
    <property type="entry name" value="Zgc:100868"/>
    <property type="match status" value="1"/>
</dbReference>
<feature type="domain" description="Peptidase S1" evidence="7">
    <location>
        <begin position="35"/>
        <end position="269"/>
    </location>
</feature>
<dbReference type="Proteomes" id="UP000829720">
    <property type="component" value="Unassembled WGS sequence"/>
</dbReference>
<evidence type="ECO:0000256" key="2">
    <source>
        <dbReference type="ARBA" id="ARBA00022801"/>
    </source>
</evidence>
<dbReference type="PANTHER" id="PTHR24252:SF7">
    <property type="entry name" value="HYALIN"/>
    <property type="match status" value="1"/>
</dbReference>
<keyword evidence="3 5" id="KW-0720">Serine protease</keyword>
<dbReference type="PROSITE" id="PS00135">
    <property type="entry name" value="TRYPSIN_SER"/>
    <property type="match status" value="1"/>
</dbReference>
<comment type="caution">
    <text evidence="8">The sequence shown here is derived from an EMBL/GenBank/DDBJ whole genome shotgun (WGS) entry which is preliminary data.</text>
</comment>
<dbReference type="CDD" id="cd00190">
    <property type="entry name" value="Tryp_SPc"/>
    <property type="match status" value="1"/>
</dbReference>
<dbReference type="InterPro" id="IPR001314">
    <property type="entry name" value="Peptidase_S1A"/>
</dbReference>
<organism evidence="8 9">
    <name type="scientific">Albula goreensis</name>
    <dbReference type="NCBI Taxonomy" id="1534307"/>
    <lineage>
        <taxon>Eukaryota</taxon>
        <taxon>Metazoa</taxon>
        <taxon>Chordata</taxon>
        <taxon>Craniata</taxon>
        <taxon>Vertebrata</taxon>
        <taxon>Euteleostomi</taxon>
        <taxon>Actinopterygii</taxon>
        <taxon>Neopterygii</taxon>
        <taxon>Teleostei</taxon>
        <taxon>Albuliformes</taxon>
        <taxon>Albulidae</taxon>
        <taxon>Albula</taxon>
    </lineage>
</organism>
<keyword evidence="1 5" id="KW-0645">Protease</keyword>
<dbReference type="AlphaFoldDB" id="A0A8T3CJS4"/>
<dbReference type="InterPro" id="IPR009003">
    <property type="entry name" value="Peptidase_S1_PA"/>
</dbReference>
<dbReference type="InterPro" id="IPR043504">
    <property type="entry name" value="Peptidase_S1_PA_chymotrypsin"/>
</dbReference>
<evidence type="ECO:0000256" key="6">
    <source>
        <dbReference type="SAM" id="SignalP"/>
    </source>
</evidence>
<dbReference type="Pfam" id="PF00089">
    <property type="entry name" value="Trypsin"/>
    <property type="match status" value="1"/>
</dbReference>
<accession>A0A8T3CJS4</accession>
<dbReference type="InterPro" id="IPR033116">
    <property type="entry name" value="TRYPSIN_SER"/>
</dbReference>
<evidence type="ECO:0000256" key="1">
    <source>
        <dbReference type="ARBA" id="ARBA00022670"/>
    </source>
</evidence>
<evidence type="ECO:0000256" key="3">
    <source>
        <dbReference type="ARBA" id="ARBA00022825"/>
    </source>
</evidence>
<dbReference type="PROSITE" id="PS50240">
    <property type="entry name" value="TRYPSIN_DOM"/>
    <property type="match status" value="1"/>
</dbReference>
<dbReference type="Gene3D" id="2.40.10.10">
    <property type="entry name" value="Trypsin-like serine proteases"/>
    <property type="match status" value="1"/>
</dbReference>
<dbReference type="InterPro" id="IPR018114">
    <property type="entry name" value="TRYPSIN_HIS"/>
</dbReference>
<evidence type="ECO:0000256" key="4">
    <source>
        <dbReference type="ARBA" id="ARBA00023157"/>
    </source>
</evidence>
<dbReference type="GO" id="GO:0006508">
    <property type="term" value="P:proteolysis"/>
    <property type="evidence" value="ECO:0007669"/>
    <property type="project" value="UniProtKB-KW"/>
</dbReference>
<evidence type="ECO:0000313" key="9">
    <source>
        <dbReference type="Proteomes" id="UP000829720"/>
    </source>
</evidence>
<evidence type="ECO:0000259" key="7">
    <source>
        <dbReference type="PROSITE" id="PS50240"/>
    </source>
</evidence>
<dbReference type="PANTHER" id="PTHR24252">
    <property type="entry name" value="ACROSIN-RELATED"/>
    <property type="match status" value="1"/>
</dbReference>
<keyword evidence="4" id="KW-1015">Disulfide bond</keyword>
<evidence type="ECO:0000313" key="8">
    <source>
        <dbReference type="EMBL" id="KAI1884726.1"/>
    </source>
</evidence>
<sequence length="342" mass="36738">MASRIICVMAIVVLMARGSHSQLDVCGKPALNTRIVGGQEAPEGSWPWQASLHLQGRHACGGSLINNQWVLSAAHCFTRNPASSDWAVYVGRQTQGGSNPNEQFRTVTEIISHPSYDDDTNENDIALLKLSSSVEFTDYISPVCLAEEGSSFVAGTDSWVTGFGTLAEGGTLADTLQEVEVPVVGNSQCKSFYEPQSVTISDNMICAGLDEGGKDSCQGDSGGPLVQKQNSVWVQSGVVSFGIGCARSNFPGVYARVSQYQDWITGQVTGDAPGFVQFTSVSSSQSDATRPLFTLLLSLLPVLHSLYVLEVNHCAESIPGHWEQPYKTVICRPTQDDSSYKS</sequence>
<keyword evidence="6" id="KW-0732">Signal</keyword>
<dbReference type="SUPFAM" id="SSF50494">
    <property type="entry name" value="Trypsin-like serine proteases"/>
    <property type="match status" value="1"/>
</dbReference>
<reference evidence="8" key="1">
    <citation type="submission" date="2021-01" db="EMBL/GenBank/DDBJ databases">
        <authorList>
            <person name="Zahm M."/>
            <person name="Roques C."/>
            <person name="Cabau C."/>
            <person name="Klopp C."/>
            <person name="Donnadieu C."/>
            <person name="Jouanno E."/>
            <person name="Lampietro C."/>
            <person name="Louis A."/>
            <person name="Herpin A."/>
            <person name="Echchiki A."/>
            <person name="Berthelot C."/>
            <person name="Parey E."/>
            <person name="Roest-Crollius H."/>
            <person name="Braasch I."/>
            <person name="Postlethwait J."/>
            <person name="Bobe J."/>
            <person name="Montfort J."/>
            <person name="Bouchez O."/>
            <person name="Begum T."/>
            <person name="Mejri S."/>
            <person name="Adams A."/>
            <person name="Chen W.-J."/>
            <person name="Guiguen Y."/>
        </authorList>
    </citation>
    <scope>NUCLEOTIDE SEQUENCE</scope>
    <source>
        <tissue evidence="8">Blood</tissue>
    </source>
</reference>
<dbReference type="GO" id="GO:0004252">
    <property type="term" value="F:serine-type endopeptidase activity"/>
    <property type="evidence" value="ECO:0007669"/>
    <property type="project" value="InterPro"/>
</dbReference>
<name>A0A8T3CJS4_9TELE</name>
<dbReference type="PROSITE" id="PS00134">
    <property type="entry name" value="TRYPSIN_HIS"/>
    <property type="match status" value="1"/>
</dbReference>
<keyword evidence="2 5" id="KW-0378">Hydrolase</keyword>
<dbReference type="SMART" id="SM00020">
    <property type="entry name" value="Tryp_SPc"/>
    <property type="match status" value="1"/>
</dbReference>
<protein>
    <recommendedName>
        <fullName evidence="7">Peptidase S1 domain-containing protein</fullName>
    </recommendedName>
</protein>
<dbReference type="OrthoDB" id="10002959at2759"/>
<feature type="signal peptide" evidence="6">
    <location>
        <begin position="1"/>
        <end position="21"/>
    </location>
</feature>
<keyword evidence="9" id="KW-1185">Reference proteome</keyword>
<proteinExistence type="predicted"/>